<keyword evidence="1" id="KW-0805">Transcription regulation</keyword>
<dbReference type="PROSITE" id="PS50949">
    <property type="entry name" value="HTH_GNTR"/>
    <property type="match status" value="1"/>
</dbReference>
<dbReference type="SMART" id="SM00895">
    <property type="entry name" value="FCD"/>
    <property type="match status" value="1"/>
</dbReference>
<reference evidence="5 6" key="1">
    <citation type="submission" date="2014-10" db="EMBL/GenBank/DDBJ databases">
        <title>Genome sequence of Erwinia typographi M043b.</title>
        <authorList>
            <person name="Chan K.-G."/>
            <person name="Tan W.-S."/>
        </authorList>
    </citation>
    <scope>NUCLEOTIDE SEQUENCE [LARGE SCALE GENOMIC DNA]</scope>
    <source>
        <strain evidence="5 6">M043b</strain>
    </source>
</reference>
<evidence type="ECO:0000256" key="2">
    <source>
        <dbReference type="ARBA" id="ARBA00023125"/>
    </source>
</evidence>
<dbReference type="GO" id="GO:0003700">
    <property type="term" value="F:DNA-binding transcription factor activity"/>
    <property type="evidence" value="ECO:0007669"/>
    <property type="project" value="InterPro"/>
</dbReference>
<comment type="caution">
    <text evidence="5">The sequence shown here is derived from an EMBL/GenBank/DDBJ whole genome shotgun (WGS) entry which is preliminary data.</text>
</comment>
<evidence type="ECO:0000313" key="6">
    <source>
        <dbReference type="Proteomes" id="UP000030351"/>
    </source>
</evidence>
<evidence type="ECO:0000256" key="1">
    <source>
        <dbReference type="ARBA" id="ARBA00023015"/>
    </source>
</evidence>
<organism evidence="5 6">
    <name type="scientific">Erwinia typographi</name>
    <dbReference type="NCBI Taxonomy" id="371042"/>
    <lineage>
        <taxon>Bacteria</taxon>
        <taxon>Pseudomonadati</taxon>
        <taxon>Pseudomonadota</taxon>
        <taxon>Gammaproteobacteria</taxon>
        <taxon>Enterobacterales</taxon>
        <taxon>Erwiniaceae</taxon>
        <taxon>Erwinia</taxon>
    </lineage>
</organism>
<protein>
    <submittedName>
        <fullName evidence="5">GntR family transcriptional regulator</fullName>
    </submittedName>
</protein>
<dbReference type="InterPro" id="IPR036390">
    <property type="entry name" value="WH_DNA-bd_sf"/>
</dbReference>
<evidence type="ECO:0000259" key="4">
    <source>
        <dbReference type="PROSITE" id="PS50949"/>
    </source>
</evidence>
<dbReference type="SUPFAM" id="SSF48008">
    <property type="entry name" value="GntR ligand-binding domain-like"/>
    <property type="match status" value="1"/>
</dbReference>
<accession>A0A0A3YI62</accession>
<gene>
    <name evidence="5" type="ORF">NG99_25980</name>
</gene>
<dbReference type="EMBL" id="JRUQ01000102">
    <property type="protein sequence ID" value="KGT86340.1"/>
    <property type="molecule type" value="Genomic_DNA"/>
</dbReference>
<dbReference type="Pfam" id="PF07729">
    <property type="entry name" value="FCD"/>
    <property type="match status" value="1"/>
</dbReference>
<dbReference type="CDD" id="cd07377">
    <property type="entry name" value="WHTH_GntR"/>
    <property type="match status" value="1"/>
</dbReference>
<feature type="domain" description="HTH gntR-type" evidence="4">
    <location>
        <begin position="14"/>
        <end position="81"/>
    </location>
</feature>
<keyword evidence="3" id="KW-0804">Transcription</keyword>
<dbReference type="Proteomes" id="UP000030351">
    <property type="component" value="Unassembled WGS sequence"/>
</dbReference>
<dbReference type="AlphaFoldDB" id="A0A0A3YI62"/>
<dbReference type="Pfam" id="PF00392">
    <property type="entry name" value="GntR"/>
    <property type="match status" value="1"/>
</dbReference>
<dbReference type="Gene3D" id="1.10.10.10">
    <property type="entry name" value="Winged helix-like DNA-binding domain superfamily/Winged helix DNA-binding domain"/>
    <property type="match status" value="1"/>
</dbReference>
<evidence type="ECO:0000256" key="3">
    <source>
        <dbReference type="ARBA" id="ARBA00023163"/>
    </source>
</evidence>
<dbReference type="GO" id="GO:0003677">
    <property type="term" value="F:DNA binding"/>
    <property type="evidence" value="ECO:0007669"/>
    <property type="project" value="UniProtKB-KW"/>
</dbReference>
<dbReference type="eggNOG" id="COG1802">
    <property type="taxonomic scope" value="Bacteria"/>
</dbReference>
<keyword evidence="2" id="KW-0238">DNA-binding</keyword>
<dbReference type="InterPro" id="IPR000524">
    <property type="entry name" value="Tscrpt_reg_HTH_GntR"/>
</dbReference>
<dbReference type="InterPro" id="IPR011711">
    <property type="entry name" value="GntR_C"/>
</dbReference>
<dbReference type="RefSeq" id="WP_034899482.1">
    <property type="nucleotide sequence ID" value="NZ_JRUQ01000102.1"/>
</dbReference>
<sequence length="239" mass="26336">MKSETGLKTASDLNDKDEPIYQALMSAIVEHQLPPGSKLPEEALAEVFGISRTGIRKVLQRLAAVQMIVLTPRRGAQVATPSVEEAQDIFHTRALIECANLPAVLARCQSTHLVALEKLNQQEQLAHEAHDGPAAIRLSAAFHIQLQAISGNQVLTDMVSRLTQRSSLVIAAYGTPWQQGCRCDDHDCLIELIRQKELQPLSDSLQQHFGHIMASLRFERSGEQLPDFDRLFAGFGAKA</sequence>
<dbReference type="SUPFAM" id="SSF46785">
    <property type="entry name" value="Winged helix' DNA-binding domain"/>
    <property type="match status" value="1"/>
</dbReference>
<dbReference type="InterPro" id="IPR036388">
    <property type="entry name" value="WH-like_DNA-bd_sf"/>
</dbReference>
<dbReference type="InterPro" id="IPR008920">
    <property type="entry name" value="TF_FadR/GntR_C"/>
</dbReference>
<evidence type="ECO:0000313" key="5">
    <source>
        <dbReference type="EMBL" id="KGT86340.1"/>
    </source>
</evidence>
<dbReference type="SMART" id="SM00345">
    <property type="entry name" value="HTH_GNTR"/>
    <property type="match status" value="1"/>
</dbReference>
<keyword evidence="6" id="KW-1185">Reference proteome</keyword>
<dbReference type="OrthoDB" id="5243844at2"/>
<name>A0A0A3YI62_9GAMM</name>
<dbReference type="PANTHER" id="PTHR43537:SF53">
    <property type="entry name" value="HTH-TYPE TRANSCRIPTIONAL REPRESSOR NANR"/>
    <property type="match status" value="1"/>
</dbReference>
<proteinExistence type="predicted"/>
<dbReference type="STRING" id="371042.NG99_25980"/>
<dbReference type="Gene3D" id="1.20.120.530">
    <property type="entry name" value="GntR ligand-binding domain-like"/>
    <property type="match status" value="1"/>
</dbReference>
<dbReference type="PANTHER" id="PTHR43537">
    <property type="entry name" value="TRANSCRIPTIONAL REGULATOR, GNTR FAMILY"/>
    <property type="match status" value="1"/>
</dbReference>